<dbReference type="Proteomes" id="UP000198677">
    <property type="component" value="Unassembled WGS sequence"/>
</dbReference>
<feature type="domain" description="HTH tetR-type" evidence="5">
    <location>
        <begin position="8"/>
        <end position="68"/>
    </location>
</feature>
<protein>
    <submittedName>
        <fullName evidence="6">DNA-binding transcriptional regulator, AcrR family</fullName>
    </submittedName>
</protein>
<keyword evidence="3" id="KW-0804">Transcription</keyword>
<dbReference type="Pfam" id="PF00440">
    <property type="entry name" value="TetR_N"/>
    <property type="match status" value="1"/>
</dbReference>
<keyword evidence="2 4" id="KW-0238">DNA-binding</keyword>
<dbReference type="NCBIfam" id="NF041196">
    <property type="entry name" value="ScbR_bind_reg"/>
    <property type="match status" value="1"/>
</dbReference>
<dbReference type="InterPro" id="IPR036271">
    <property type="entry name" value="Tet_transcr_reg_TetR-rel_C_sf"/>
</dbReference>
<evidence type="ECO:0000256" key="4">
    <source>
        <dbReference type="PROSITE-ProRule" id="PRU00335"/>
    </source>
</evidence>
<accession>A0A1H7MKI4</accession>
<dbReference type="PRINTS" id="PR00455">
    <property type="entry name" value="HTHTETR"/>
</dbReference>
<dbReference type="OrthoDB" id="3237195at2"/>
<dbReference type="InterPro" id="IPR001647">
    <property type="entry name" value="HTH_TetR"/>
</dbReference>
<name>A0A1H7MKI4_9NOCA</name>
<reference evidence="7" key="1">
    <citation type="submission" date="2016-10" db="EMBL/GenBank/DDBJ databases">
        <authorList>
            <person name="Varghese N."/>
            <person name="Submissions S."/>
        </authorList>
    </citation>
    <scope>NUCLEOTIDE SEQUENCE [LARGE SCALE GENOMIC DNA]</scope>
    <source>
        <strain evidence="7">DSM 44675</strain>
    </source>
</reference>
<dbReference type="GO" id="GO:0000976">
    <property type="term" value="F:transcription cis-regulatory region binding"/>
    <property type="evidence" value="ECO:0007669"/>
    <property type="project" value="TreeGrafter"/>
</dbReference>
<sequence length="211" mass="22938">MVRQERAEATRKAVLGAAANVFARFGYANANLSEIIAESGVTKGSLYFHFASKEELARGVIDEGNSRVIAACAPLMDIRDPALETMIGLSYLVTDVAATDPIVAAMLRLHHEIGDHRGTGDNLVEFWQRENSNLVKRAIAEGDITAEAEADAIATFIFDALFGGRVAASATGSAEQLPARMESTWSFILTSLVPATKVGYFREFTLRRSRR</sequence>
<evidence type="ECO:0000259" key="5">
    <source>
        <dbReference type="PROSITE" id="PS50977"/>
    </source>
</evidence>
<evidence type="ECO:0000313" key="6">
    <source>
        <dbReference type="EMBL" id="SEL11674.1"/>
    </source>
</evidence>
<proteinExistence type="predicted"/>
<dbReference type="GO" id="GO:0003700">
    <property type="term" value="F:DNA-binding transcription factor activity"/>
    <property type="evidence" value="ECO:0007669"/>
    <property type="project" value="TreeGrafter"/>
</dbReference>
<gene>
    <name evidence="6" type="ORF">SAMN05444583_10652</name>
</gene>
<dbReference type="AlphaFoldDB" id="A0A1H7MKI4"/>
<dbReference type="SUPFAM" id="SSF46689">
    <property type="entry name" value="Homeodomain-like"/>
    <property type="match status" value="1"/>
</dbReference>
<dbReference type="InterPro" id="IPR054126">
    <property type="entry name" value="CprB_TetR_C"/>
</dbReference>
<dbReference type="SUPFAM" id="SSF48498">
    <property type="entry name" value="Tetracyclin repressor-like, C-terminal domain"/>
    <property type="match status" value="1"/>
</dbReference>
<evidence type="ECO:0000256" key="3">
    <source>
        <dbReference type="ARBA" id="ARBA00023163"/>
    </source>
</evidence>
<dbReference type="EMBL" id="FOAW01000006">
    <property type="protein sequence ID" value="SEL11674.1"/>
    <property type="molecule type" value="Genomic_DNA"/>
</dbReference>
<dbReference type="InterPro" id="IPR050109">
    <property type="entry name" value="HTH-type_TetR-like_transc_reg"/>
</dbReference>
<dbReference type="RefSeq" id="WP_072749476.1">
    <property type="nucleotide sequence ID" value="NZ_FOAW01000006.1"/>
</dbReference>
<dbReference type="InterPro" id="IPR047923">
    <property type="entry name" value="ArpA-like"/>
</dbReference>
<dbReference type="Pfam" id="PF21935">
    <property type="entry name" value="TetR_C_45"/>
    <property type="match status" value="1"/>
</dbReference>
<dbReference type="PROSITE" id="PS50977">
    <property type="entry name" value="HTH_TETR_2"/>
    <property type="match status" value="1"/>
</dbReference>
<dbReference type="PANTHER" id="PTHR30055">
    <property type="entry name" value="HTH-TYPE TRANSCRIPTIONAL REGULATOR RUTR"/>
    <property type="match status" value="1"/>
</dbReference>
<evidence type="ECO:0000256" key="1">
    <source>
        <dbReference type="ARBA" id="ARBA00023015"/>
    </source>
</evidence>
<organism evidence="6 7">
    <name type="scientific">Rhodococcus maanshanensis</name>
    <dbReference type="NCBI Taxonomy" id="183556"/>
    <lineage>
        <taxon>Bacteria</taxon>
        <taxon>Bacillati</taxon>
        <taxon>Actinomycetota</taxon>
        <taxon>Actinomycetes</taxon>
        <taxon>Mycobacteriales</taxon>
        <taxon>Nocardiaceae</taxon>
        <taxon>Rhodococcus</taxon>
    </lineage>
</organism>
<dbReference type="InterPro" id="IPR009057">
    <property type="entry name" value="Homeodomain-like_sf"/>
</dbReference>
<keyword evidence="1" id="KW-0805">Transcription regulation</keyword>
<evidence type="ECO:0000256" key="2">
    <source>
        <dbReference type="ARBA" id="ARBA00023125"/>
    </source>
</evidence>
<dbReference type="PANTHER" id="PTHR30055:SF234">
    <property type="entry name" value="HTH-TYPE TRANSCRIPTIONAL REGULATOR BETI"/>
    <property type="match status" value="1"/>
</dbReference>
<dbReference type="Gene3D" id="1.10.357.10">
    <property type="entry name" value="Tetracycline Repressor, domain 2"/>
    <property type="match status" value="1"/>
</dbReference>
<evidence type="ECO:0000313" key="7">
    <source>
        <dbReference type="Proteomes" id="UP000198677"/>
    </source>
</evidence>
<feature type="DNA-binding region" description="H-T-H motif" evidence="4">
    <location>
        <begin position="31"/>
        <end position="50"/>
    </location>
</feature>
<keyword evidence="7" id="KW-1185">Reference proteome</keyword>